<evidence type="ECO:0000256" key="4">
    <source>
        <dbReference type="SAM" id="MobiDB-lite"/>
    </source>
</evidence>
<dbReference type="GO" id="GO:0008083">
    <property type="term" value="F:growth factor activity"/>
    <property type="evidence" value="ECO:0007669"/>
    <property type="project" value="TreeGrafter"/>
</dbReference>
<dbReference type="GO" id="GO:0005121">
    <property type="term" value="F:Toll binding"/>
    <property type="evidence" value="ECO:0007669"/>
    <property type="project" value="TreeGrafter"/>
</dbReference>
<dbReference type="AlphaFoldDB" id="A0A0A7DVU5"/>
<dbReference type="GO" id="GO:0005615">
    <property type="term" value="C:extracellular space"/>
    <property type="evidence" value="ECO:0007669"/>
    <property type="project" value="UniProtKB-ARBA"/>
</dbReference>
<reference evidence="6" key="1">
    <citation type="submission" date="2013-12" db="EMBL/GenBank/DDBJ databases">
        <title>Differential expression of immune response transcripts in Graminella nigrifrons against Maize fine streak virus challenge.</title>
        <authorList>
            <person name="Chen Y."/>
            <person name="Michel A.P."/>
            <person name="Redinbaugh M.G."/>
        </authorList>
    </citation>
    <scope>NUCLEOTIDE SEQUENCE</scope>
</reference>
<feature type="domain" description="Spaetzle" evidence="5">
    <location>
        <begin position="148"/>
        <end position="248"/>
    </location>
</feature>
<dbReference type="PANTHER" id="PTHR23199:SF12">
    <property type="entry name" value="NEUROTROPHIN 1-RELATED"/>
    <property type="match status" value="1"/>
</dbReference>
<name>A0A0A7DVU5_GRANI</name>
<dbReference type="EMBL" id="KF986383">
    <property type="protein sequence ID" value="AIY24633.1"/>
    <property type="molecule type" value="mRNA"/>
</dbReference>
<dbReference type="Pfam" id="PF16077">
    <property type="entry name" value="Spaetzle"/>
    <property type="match status" value="1"/>
</dbReference>
<dbReference type="PANTHER" id="PTHR23199">
    <property type="entry name" value="NEUROTROPHIN 1-RELATED"/>
    <property type="match status" value="1"/>
</dbReference>
<dbReference type="InterPro" id="IPR032104">
    <property type="entry name" value="Spaetzle"/>
</dbReference>
<feature type="compositionally biased region" description="Polar residues" evidence="4">
    <location>
        <begin position="46"/>
        <end position="59"/>
    </location>
</feature>
<organism evidence="6">
    <name type="scientific">Graminella nigrifrons</name>
    <name type="common">Blackfaced leafhopper</name>
    <dbReference type="NCBI Taxonomy" id="30127"/>
    <lineage>
        <taxon>Eukaryota</taxon>
        <taxon>Metazoa</taxon>
        <taxon>Ecdysozoa</taxon>
        <taxon>Arthropoda</taxon>
        <taxon>Hexapoda</taxon>
        <taxon>Insecta</taxon>
        <taxon>Pterygota</taxon>
        <taxon>Neoptera</taxon>
        <taxon>Paraneoptera</taxon>
        <taxon>Hemiptera</taxon>
        <taxon>Auchenorrhyncha</taxon>
        <taxon>Membracoidea</taxon>
        <taxon>Cicadellidae</taxon>
        <taxon>Deltocephalinae</taxon>
        <taxon>Deltocephalini</taxon>
        <taxon>Graminella</taxon>
    </lineage>
</organism>
<keyword evidence="2" id="KW-1015">Disulfide bond</keyword>
<feature type="non-terminal residue" evidence="6">
    <location>
        <position position="274"/>
    </location>
</feature>
<keyword evidence="1" id="KW-0732">Signal</keyword>
<protein>
    <submittedName>
        <fullName evidence="6">Spaetzle</fullName>
    </submittedName>
</protein>
<sequence length="274" mass="29826">TATTQQSPTPDTADLTSLAMDRLVIIALIAVLCHVYTSASPAGVGSSKSEGVLSPTSKSRVGEQRSEALIYPNELNQNGTLNRGNFHDATPAPCPNGALFCESADDYPEDIIKRKLKKQPKLLLDLLYEEEVDDSQNKFGPESETEKELCTSTAQIKYPNKGQTNEGVFEFIVNDNENRQGIRVETCTNNGGECNELPAHILPLGYKSKCVQKYIIKTLVIFNRNSSSDAQGFVTKPFEFPSCCSCVITMNVPGYDRFGEADTTPAIAASTARS</sequence>
<dbReference type="SUPFAM" id="SSF57501">
    <property type="entry name" value="Cystine-knot cytokines"/>
    <property type="match status" value="1"/>
</dbReference>
<evidence type="ECO:0000256" key="2">
    <source>
        <dbReference type="ARBA" id="ARBA00023157"/>
    </source>
</evidence>
<feature type="region of interest" description="Disordered" evidence="4">
    <location>
        <begin position="41"/>
        <end position="63"/>
    </location>
</feature>
<dbReference type="Gene3D" id="2.10.90.10">
    <property type="entry name" value="Cystine-knot cytokines"/>
    <property type="match status" value="1"/>
</dbReference>
<keyword evidence="3" id="KW-0325">Glycoprotein</keyword>
<feature type="non-terminal residue" evidence="6">
    <location>
        <position position="1"/>
    </location>
</feature>
<dbReference type="InterPro" id="IPR052444">
    <property type="entry name" value="Spz/Toll_ligand-like"/>
</dbReference>
<evidence type="ECO:0000259" key="5">
    <source>
        <dbReference type="Pfam" id="PF16077"/>
    </source>
</evidence>
<evidence type="ECO:0000313" key="6">
    <source>
        <dbReference type="EMBL" id="AIY24633.1"/>
    </source>
</evidence>
<dbReference type="InterPro" id="IPR029034">
    <property type="entry name" value="Cystine-knot_cytokine"/>
</dbReference>
<dbReference type="GO" id="GO:0021556">
    <property type="term" value="P:central nervous system formation"/>
    <property type="evidence" value="ECO:0007669"/>
    <property type="project" value="TreeGrafter"/>
</dbReference>
<evidence type="ECO:0000256" key="1">
    <source>
        <dbReference type="ARBA" id="ARBA00022729"/>
    </source>
</evidence>
<proteinExistence type="evidence at transcript level"/>
<dbReference type="GO" id="GO:0045087">
    <property type="term" value="P:innate immune response"/>
    <property type="evidence" value="ECO:0007669"/>
    <property type="project" value="TreeGrafter"/>
</dbReference>
<evidence type="ECO:0000256" key="3">
    <source>
        <dbReference type="ARBA" id="ARBA00023180"/>
    </source>
</evidence>
<accession>A0A0A7DVU5</accession>